<dbReference type="Proteomes" id="UP001324287">
    <property type="component" value="Chromosome"/>
</dbReference>
<feature type="transmembrane region" description="Helical" evidence="2">
    <location>
        <begin position="132"/>
        <end position="152"/>
    </location>
</feature>
<keyword evidence="2" id="KW-0812">Transmembrane</keyword>
<feature type="transmembrane region" description="Helical" evidence="2">
    <location>
        <begin position="54"/>
        <end position="79"/>
    </location>
</feature>
<proteinExistence type="predicted"/>
<evidence type="ECO:0000259" key="3">
    <source>
        <dbReference type="Pfam" id="PF07885"/>
    </source>
</evidence>
<dbReference type="Gene3D" id="1.10.287.70">
    <property type="match status" value="1"/>
</dbReference>
<dbReference type="RefSeq" id="WP_324273170.1">
    <property type="nucleotide sequence ID" value="NZ_CP141261.1"/>
</dbReference>
<keyword evidence="5" id="KW-1185">Reference proteome</keyword>
<dbReference type="GO" id="GO:0034220">
    <property type="term" value="P:monoatomic ion transmembrane transport"/>
    <property type="evidence" value="ECO:0007669"/>
    <property type="project" value="UniProtKB-KW"/>
</dbReference>
<dbReference type="Pfam" id="PF07885">
    <property type="entry name" value="Ion_trans_2"/>
    <property type="match status" value="1"/>
</dbReference>
<feature type="compositionally biased region" description="Low complexity" evidence="1">
    <location>
        <begin position="437"/>
        <end position="456"/>
    </location>
</feature>
<feature type="domain" description="Potassium channel" evidence="3">
    <location>
        <begin position="79"/>
        <end position="148"/>
    </location>
</feature>
<dbReference type="SUPFAM" id="SSF81324">
    <property type="entry name" value="Voltage-gated potassium channels"/>
    <property type="match status" value="1"/>
</dbReference>
<evidence type="ECO:0000313" key="5">
    <source>
        <dbReference type="Proteomes" id="UP001324287"/>
    </source>
</evidence>
<evidence type="ECO:0000313" key="4">
    <source>
        <dbReference type="EMBL" id="WRL61810.1"/>
    </source>
</evidence>
<keyword evidence="4" id="KW-0406">Ion transport</keyword>
<sequence>MGLGLVLLVTVDAVLTVLHPTRRGPLTLVTGSAAWTTARALARAVGRPGLLAGAGMLAVVAVFALWTALMWLGWALVYLPNLGDFSYDSAVPYGDRGWAEALYVSGMALTTVGYGDVVGATDLMRLATVTEAAAGFGLMTAAITYVLSIYPLTTDLRSAARMVETQADDPARAARLVVLGGASYLQNLQHELLTIDENTERFPFLYYFRAKDAAASLHTLMRGATMVCLAARWGVSPEAAPTPGCTGRSCRCGCSGSWTTTRSASSCTRGSRWGSRSTRTTRGTGCSGWCPRRGTTAASHARTTRSSAASRCSWGGARRSWTTSPITTCSLRRRSSPPGEGGRALTAALSVPARSTPAGCAARRAAPAWQLRWGRGHRVRPRPGGEPRSWCPGRRGELRRARRSASCRPPGAPGAGGRGGEAAQVPGGGQQHRGRQVVEVGSAQSSAVTRTSRSASGPGTGARKAV</sequence>
<feature type="region of interest" description="Disordered" evidence="1">
    <location>
        <begin position="376"/>
        <end position="466"/>
    </location>
</feature>
<accession>A0ABZ1AYC6</accession>
<evidence type="ECO:0000256" key="1">
    <source>
        <dbReference type="SAM" id="MobiDB-lite"/>
    </source>
</evidence>
<reference evidence="4 5" key="1">
    <citation type="submission" date="2023-12" db="EMBL/GenBank/DDBJ databases">
        <title>Blastococcus brunescens sp. nov., an actonobacterium isolated from sandstone collected in sahara desert.</title>
        <authorList>
            <person name="Gtari M."/>
            <person name="Ghodhbane F."/>
        </authorList>
    </citation>
    <scope>NUCLEOTIDE SEQUENCE [LARGE SCALE GENOMIC DNA]</scope>
    <source>
        <strain evidence="4 5">BMG 8361</strain>
    </source>
</reference>
<protein>
    <submittedName>
        <fullName evidence="4">Potassium channel family protein</fullName>
    </submittedName>
</protein>
<gene>
    <name evidence="4" type="ORF">U6N30_16925</name>
</gene>
<feature type="compositionally biased region" description="Gly residues" evidence="1">
    <location>
        <begin position="413"/>
        <end position="431"/>
    </location>
</feature>
<evidence type="ECO:0000256" key="2">
    <source>
        <dbReference type="SAM" id="Phobius"/>
    </source>
</evidence>
<organism evidence="4 5">
    <name type="scientific">Blastococcus brunescens</name>
    <dbReference type="NCBI Taxonomy" id="1564165"/>
    <lineage>
        <taxon>Bacteria</taxon>
        <taxon>Bacillati</taxon>
        <taxon>Actinomycetota</taxon>
        <taxon>Actinomycetes</taxon>
        <taxon>Geodermatophilales</taxon>
        <taxon>Geodermatophilaceae</taxon>
        <taxon>Blastococcus</taxon>
    </lineage>
</organism>
<dbReference type="InterPro" id="IPR013099">
    <property type="entry name" value="K_chnl_dom"/>
</dbReference>
<name>A0ABZ1AYC6_9ACTN</name>
<keyword evidence="4" id="KW-0813">Transport</keyword>
<feature type="region of interest" description="Disordered" evidence="1">
    <location>
        <begin position="325"/>
        <end position="344"/>
    </location>
</feature>
<keyword evidence="2" id="KW-0472">Membrane</keyword>
<keyword evidence="2" id="KW-1133">Transmembrane helix</keyword>
<keyword evidence="4" id="KW-0407">Ion channel</keyword>
<dbReference type="EMBL" id="CP141261">
    <property type="protein sequence ID" value="WRL61810.1"/>
    <property type="molecule type" value="Genomic_DNA"/>
</dbReference>